<dbReference type="SUPFAM" id="SSF102705">
    <property type="entry name" value="NIF3 (NGG1p interacting factor 3)-like"/>
    <property type="match status" value="1"/>
</dbReference>
<reference evidence="2 3" key="1">
    <citation type="submission" date="2019-10" db="EMBL/GenBank/DDBJ databases">
        <authorList>
            <person name="Palmer J.M."/>
        </authorList>
    </citation>
    <scope>NUCLEOTIDE SEQUENCE [LARGE SCALE GENOMIC DNA]</scope>
    <source>
        <strain evidence="2 3">TWF718</strain>
    </source>
</reference>
<sequence length="159" mass="17711">MFLMHVPLSNHIFSGRIQYISLLRSSNRLHYYINRQPKFSTTATMSPSSSTQKYKLIYFVPPTSLDATKAAIFAAGAGRYPGPGNYTECAWVAMGMGQFRPGDAARPHIGKVGELEKVEEARVETLVIGEELARKVVEALKSAHPYQEPAYDVIKLESF</sequence>
<dbReference type="PANTHER" id="PTHR41774:SF1">
    <property type="entry name" value="NGG1P INTERACTING FACTOR NIF3"/>
    <property type="match status" value="1"/>
</dbReference>
<dbReference type="InterPro" id="IPR015867">
    <property type="entry name" value="N-reg_PII/ATP_PRibTrfase_C"/>
</dbReference>
<protein>
    <recommendedName>
        <fullName evidence="1">ATP phosphoribosyltransferase</fullName>
    </recommendedName>
</protein>
<dbReference type="EMBL" id="JAVHNR010000005">
    <property type="protein sequence ID" value="KAK6342757.1"/>
    <property type="molecule type" value="Genomic_DNA"/>
</dbReference>
<evidence type="ECO:0000313" key="3">
    <source>
        <dbReference type="Proteomes" id="UP001313282"/>
    </source>
</evidence>
<comment type="caution">
    <text evidence="2">The sequence shown here is derived from an EMBL/GenBank/DDBJ whole genome shotgun (WGS) entry which is preliminary data.</text>
</comment>
<evidence type="ECO:0000313" key="2">
    <source>
        <dbReference type="EMBL" id="KAK6342757.1"/>
    </source>
</evidence>
<dbReference type="PANTHER" id="PTHR41774">
    <property type="match status" value="1"/>
</dbReference>
<organism evidence="2 3">
    <name type="scientific">Orbilia javanica</name>
    <dbReference type="NCBI Taxonomy" id="47235"/>
    <lineage>
        <taxon>Eukaryota</taxon>
        <taxon>Fungi</taxon>
        <taxon>Dikarya</taxon>
        <taxon>Ascomycota</taxon>
        <taxon>Pezizomycotina</taxon>
        <taxon>Orbiliomycetes</taxon>
        <taxon>Orbiliales</taxon>
        <taxon>Orbiliaceae</taxon>
        <taxon>Orbilia</taxon>
    </lineage>
</organism>
<dbReference type="Proteomes" id="UP001313282">
    <property type="component" value="Unassembled WGS sequence"/>
</dbReference>
<gene>
    <name evidence="2" type="ORF">TWF718_008145</name>
</gene>
<keyword evidence="3" id="KW-1185">Reference proteome</keyword>
<dbReference type="Gene3D" id="3.30.70.120">
    <property type="match status" value="1"/>
</dbReference>
<accession>A0AAN8MWK2</accession>
<dbReference type="InterPro" id="IPR036069">
    <property type="entry name" value="DUF34/NIF3_sf"/>
</dbReference>
<dbReference type="AlphaFoldDB" id="A0AAN8MWK2"/>
<proteinExistence type="predicted"/>
<name>A0AAN8MWK2_9PEZI</name>
<evidence type="ECO:0000256" key="1">
    <source>
        <dbReference type="ARBA" id="ARBA00020998"/>
    </source>
</evidence>